<dbReference type="SMART" id="SM00471">
    <property type="entry name" value="HDc"/>
    <property type="match status" value="1"/>
</dbReference>
<dbReference type="AlphaFoldDB" id="A0A1V4SXZ1"/>
<evidence type="ECO:0000313" key="2">
    <source>
        <dbReference type="EMBL" id="OPX49568.1"/>
    </source>
</evidence>
<gene>
    <name evidence="2" type="ORF">CLTHE_05420</name>
</gene>
<dbReference type="RefSeq" id="WP_080021890.1">
    <property type="nucleotide sequence ID" value="NZ_LTAY01000022.1"/>
</dbReference>
<sequence length="158" mass="18853">MDKINEIFNSKKYKNLLKELEEIEKDRKFCKHNLEHFLSMSRIAYIKALENNLNVSKDVIYAIGLLHDIGRVLEYKQGIPHHKGSLILSEDILKETSYTEEEKSLIYKCIEAHRSEKEQDELIEIIYKSDKLSRECFSCKAEKECYWNKEKKNMIIKY</sequence>
<dbReference type="EMBL" id="LTAY01000022">
    <property type="protein sequence ID" value="OPX49568.1"/>
    <property type="molecule type" value="Genomic_DNA"/>
</dbReference>
<dbReference type="InterPro" id="IPR003607">
    <property type="entry name" value="HD/PDEase_dom"/>
</dbReference>
<proteinExistence type="predicted"/>
<dbReference type="Gene3D" id="1.10.3210.10">
    <property type="entry name" value="Hypothetical protein af1432"/>
    <property type="match status" value="1"/>
</dbReference>
<evidence type="ECO:0000313" key="3">
    <source>
        <dbReference type="Proteomes" id="UP000191448"/>
    </source>
</evidence>
<reference evidence="2 3" key="1">
    <citation type="submission" date="2016-02" db="EMBL/GenBank/DDBJ databases">
        <title>Genome sequence of Clostridium thermobutyricum DSM 4928.</title>
        <authorList>
            <person name="Poehlein A."/>
            <person name="Daniel R."/>
        </authorList>
    </citation>
    <scope>NUCLEOTIDE SEQUENCE [LARGE SCALE GENOMIC DNA]</scope>
    <source>
        <strain evidence="2 3">DSM 4928</strain>
    </source>
</reference>
<accession>A0A1V4SXZ1</accession>
<evidence type="ECO:0000259" key="1">
    <source>
        <dbReference type="SMART" id="SM00471"/>
    </source>
</evidence>
<dbReference type="InterPro" id="IPR006674">
    <property type="entry name" value="HD_domain"/>
</dbReference>
<organism evidence="2 3">
    <name type="scientific">Clostridium thermobutyricum DSM 4928</name>
    <dbReference type="NCBI Taxonomy" id="1121339"/>
    <lineage>
        <taxon>Bacteria</taxon>
        <taxon>Bacillati</taxon>
        <taxon>Bacillota</taxon>
        <taxon>Clostridia</taxon>
        <taxon>Eubacteriales</taxon>
        <taxon>Clostridiaceae</taxon>
        <taxon>Clostridium</taxon>
    </lineage>
</organism>
<dbReference type="CDD" id="cd00077">
    <property type="entry name" value="HDc"/>
    <property type="match status" value="1"/>
</dbReference>
<protein>
    <submittedName>
        <fullName evidence="2">HD domain protein</fullName>
    </submittedName>
</protein>
<comment type="caution">
    <text evidence="2">The sequence shown here is derived from an EMBL/GenBank/DDBJ whole genome shotgun (WGS) entry which is preliminary data.</text>
</comment>
<feature type="domain" description="HD/PDEase" evidence="1">
    <location>
        <begin position="29"/>
        <end position="144"/>
    </location>
</feature>
<dbReference type="OrthoDB" id="1669667at2"/>
<dbReference type="Proteomes" id="UP000191448">
    <property type="component" value="Unassembled WGS sequence"/>
</dbReference>
<dbReference type="SUPFAM" id="SSF109604">
    <property type="entry name" value="HD-domain/PDEase-like"/>
    <property type="match status" value="1"/>
</dbReference>
<dbReference type="Pfam" id="PF01966">
    <property type="entry name" value="HD"/>
    <property type="match status" value="1"/>
</dbReference>
<name>A0A1V4SXZ1_9CLOT</name>